<reference evidence="1" key="1">
    <citation type="journal article" date="2020" name="mSystems">
        <title>Genome- and Community-Level Interaction Insights into Carbon Utilization and Element Cycling Functions of Hydrothermarchaeota in Hydrothermal Sediment.</title>
        <authorList>
            <person name="Zhou Z."/>
            <person name="Liu Y."/>
            <person name="Xu W."/>
            <person name="Pan J."/>
            <person name="Luo Z.H."/>
            <person name="Li M."/>
        </authorList>
    </citation>
    <scope>NUCLEOTIDE SEQUENCE [LARGE SCALE GENOMIC DNA]</scope>
    <source>
        <strain evidence="1">SpSt-81</strain>
    </source>
</reference>
<protein>
    <submittedName>
        <fullName evidence="1">TIGR02556 family CRISPR-associated protein</fullName>
    </submittedName>
</protein>
<dbReference type="EMBL" id="DTIN01000009">
    <property type="protein sequence ID" value="HFX13127.1"/>
    <property type="molecule type" value="Genomic_DNA"/>
</dbReference>
<proteinExistence type="predicted"/>
<dbReference type="InterPro" id="IPR013420">
    <property type="entry name" value="CRISPR-assoc_prot_Cas8b/Csh1_C"/>
</dbReference>
<accession>A0A7C3MJC0</accession>
<gene>
    <name evidence="1" type="ORF">ENW00_03075</name>
</gene>
<sequence>MLDAVKEIGDILLKKDIKNQIEILIEDPNPNQKYNNVFCLTFEENGEIKYIGIELEDYESDKIIKYLYRSGPSNGPNFTPSTKVTEIEKTLYIKVLNWFKDVFSRKNLELSKEEKEYLEKIYTVLKNHENEIIEEFKQKSKDISKKEGIFLTLKFKKEGKTEYIGDKEVFIKTLEKLVKIKESKKGSNIGQCSICLEEKEVTIGDGIYAFYTIDKPGFICGGFKEKEAWKNFPLCEDCRRSLEKGKEYIEKELTFKMAGISYQLIPKFLLGREFIKEDVYNIFFDTPKLLSLKKNTAKRYLGDEEDILQYLSDTEDYITLNFLFIERKQSAEKILALIEDVLPSRLRSIFKAKEKVDKLFNTDFTMRNLWTFFSKSDPDKRETDLVNYFLEIVDRIFKDRSIDKNFIFQFFTRKIRTQYVRDEYFSYVVKDALMSLLFLLYLDLIPMEVINMEEERLFEPIFKKFSPTFNHPIKKGLFLLGALTQMLLNVQYLERGSDPFRKQLKSLKMEEKDFKGLLPKVINKLQEYDSFDIGKQKLAEEASYYLLLAGDNWKLSNDELNFYFACGMNLLDELKPYIYPDKK</sequence>
<dbReference type="NCBIfam" id="TIGR02591">
    <property type="entry name" value="cas_Csh1"/>
    <property type="match status" value="1"/>
</dbReference>
<comment type="caution">
    <text evidence="1">The sequence shown here is derived from an EMBL/GenBank/DDBJ whole genome shotgun (WGS) entry which is preliminary data.</text>
</comment>
<name>A0A7C3MJC0_DICTH</name>
<dbReference type="InterPro" id="IPR013389">
    <property type="entry name" value="CRISPR-assoc_prot_Cas8b"/>
</dbReference>
<dbReference type="Pfam" id="PF09484">
    <property type="entry name" value="Cas_TM1802"/>
    <property type="match status" value="1"/>
</dbReference>
<dbReference type="NCBIfam" id="TIGR02556">
    <property type="entry name" value="cas_TM1802"/>
    <property type="match status" value="1"/>
</dbReference>
<dbReference type="AlphaFoldDB" id="A0A7C3MJC0"/>
<organism evidence="1">
    <name type="scientific">Dictyoglomus thermophilum</name>
    <dbReference type="NCBI Taxonomy" id="14"/>
    <lineage>
        <taxon>Bacteria</taxon>
        <taxon>Pseudomonadati</taxon>
        <taxon>Dictyoglomota</taxon>
        <taxon>Dictyoglomia</taxon>
        <taxon>Dictyoglomales</taxon>
        <taxon>Dictyoglomaceae</taxon>
        <taxon>Dictyoglomus</taxon>
    </lineage>
</organism>
<evidence type="ECO:0000313" key="1">
    <source>
        <dbReference type="EMBL" id="HFX13127.1"/>
    </source>
</evidence>